<dbReference type="EMBL" id="CAAJGR010000061">
    <property type="protein sequence ID" value="VHO02299.1"/>
    <property type="molecule type" value="Genomic_DNA"/>
</dbReference>
<sequence length="304" mass="33587">MKSSVNQSQRGGVLAEFIVVTGFLIMPLVLLLPVLFSYIESQQYVEQAARYSVWERTAYFQAAPAKAVANAPVKTDEHIAAEIQNRVFAANDVAVNLTQRDVTVAERANPNLRVTDRTSAERVSLYEPVAKDSKYFVTNATSQHGLPGFAGVQDKLIDVLNMAPGFDLNTEGLYQAEVGVKLKPLSWFSELGTEALNPKRQNALLAEGWTIGGPALAQSNVRALVPITTFMDDLGIDKVLDLISFFPLAKELGSDYLQLGKVEVDAMPCSRLGATDRRGRVTSPSRCVRRIDSQLRAYRYRFKE</sequence>
<name>A0A486XJR3_9GAMM</name>
<gene>
    <name evidence="2" type="ORF">BAL341_713</name>
</gene>
<evidence type="ECO:0000313" key="2">
    <source>
        <dbReference type="EMBL" id="VHO02299.1"/>
    </source>
</evidence>
<accession>A0A486XJR3</accession>
<organism evidence="2">
    <name type="scientific">Rheinheimera sp. BAL341</name>
    <dbReference type="NCBI Taxonomy" id="1708203"/>
    <lineage>
        <taxon>Bacteria</taxon>
        <taxon>Pseudomonadati</taxon>
        <taxon>Pseudomonadota</taxon>
        <taxon>Gammaproteobacteria</taxon>
        <taxon>Chromatiales</taxon>
        <taxon>Chromatiaceae</taxon>
        <taxon>Rheinheimera</taxon>
    </lineage>
</organism>
<keyword evidence="1" id="KW-0472">Membrane</keyword>
<protein>
    <submittedName>
        <fullName evidence="2">Uncharacterized protein</fullName>
    </submittedName>
</protein>
<feature type="transmembrane region" description="Helical" evidence="1">
    <location>
        <begin position="12"/>
        <end position="36"/>
    </location>
</feature>
<proteinExistence type="predicted"/>
<evidence type="ECO:0000256" key="1">
    <source>
        <dbReference type="SAM" id="Phobius"/>
    </source>
</evidence>
<keyword evidence="1" id="KW-1133">Transmembrane helix</keyword>
<reference evidence="2" key="1">
    <citation type="submission" date="2019-04" db="EMBL/GenBank/DDBJ databases">
        <authorList>
            <person name="Brambilla D."/>
        </authorList>
    </citation>
    <scope>NUCLEOTIDE SEQUENCE</scope>
    <source>
        <strain evidence="2">BAL1</strain>
    </source>
</reference>
<keyword evidence="1" id="KW-0812">Transmembrane</keyword>
<dbReference type="AlphaFoldDB" id="A0A486XJR3"/>